<dbReference type="EMBL" id="JABSTV010001253">
    <property type="protein sequence ID" value="KAH7943384.1"/>
    <property type="molecule type" value="Genomic_DNA"/>
</dbReference>
<keyword evidence="2" id="KW-1185">Reference proteome</keyword>
<evidence type="ECO:0000313" key="1">
    <source>
        <dbReference type="EMBL" id="KAH7943384.1"/>
    </source>
</evidence>
<name>A0A9D4PIH7_RHISA</name>
<accession>A0A9D4PIH7</accession>
<dbReference type="VEuPathDB" id="VectorBase:RSAN_034568"/>
<comment type="caution">
    <text evidence="1">The sequence shown here is derived from an EMBL/GenBank/DDBJ whole genome shotgun (WGS) entry which is preliminary data.</text>
</comment>
<sequence>MGIRTNSTQMFPPDGLCEYLFYDSLYKEGRNTFDAPDQFDTNLRTFVDIAPTYKTTAFGIGFSYNSAFHLQFYLRQQVTKKFNVMQHFWDHSIYHIGVLDSATVDPREVDIVPALNCLKTTAAESIVRLSGLKLKSALSVTLSGHLAVLTDPKNRGFLAPCMTNNSVDSFASYAEVCKSPNYTSPATYDPSVDAAQFRHAIEPIVFSYDDRKGLNKKLCAIKEEHTITKFGIAVFDVDYADFSNVCKSRGGPFARLRLVRSVLNFFRTRVT</sequence>
<evidence type="ECO:0000313" key="2">
    <source>
        <dbReference type="Proteomes" id="UP000821837"/>
    </source>
</evidence>
<dbReference type="Proteomes" id="UP000821837">
    <property type="component" value="Unassembled WGS sequence"/>
</dbReference>
<protein>
    <submittedName>
        <fullName evidence="1">Uncharacterized protein</fullName>
    </submittedName>
</protein>
<dbReference type="AlphaFoldDB" id="A0A9D4PIH7"/>
<gene>
    <name evidence="1" type="ORF">HPB52_007693</name>
</gene>
<proteinExistence type="predicted"/>
<dbReference type="VEuPathDB" id="VectorBase:RSAN_042496"/>
<reference evidence="1" key="2">
    <citation type="submission" date="2021-09" db="EMBL/GenBank/DDBJ databases">
        <authorList>
            <person name="Jia N."/>
            <person name="Wang J."/>
            <person name="Shi W."/>
            <person name="Du L."/>
            <person name="Sun Y."/>
            <person name="Zhan W."/>
            <person name="Jiang J."/>
            <person name="Wang Q."/>
            <person name="Zhang B."/>
            <person name="Ji P."/>
            <person name="Sakyi L.B."/>
            <person name="Cui X."/>
            <person name="Yuan T."/>
            <person name="Jiang B."/>
            <person name="Yang W."/>
            <person name="Lam T.T.-Y."/>
            <person name="Chang Q."/>
            <person name="Ding S."/>
            <person name="Wang X."/>
            <person name="Zhu J."/>
            <person name="Ruan X."/>
            <person name="Zhao L."/>
            <person name="Wei J."/>
            <person name="Que T."/>
            <person name="Du C."/>
            <person name="Cheng J."/>
            <person name="Dai P."/>
            <person name="Han X."/>
            <person name="Huang E."/>
            <person name="Gao Y."/>
            <person name="Liu J."/>
            <person name="Shao H."/>
            <person name="Ye R."/>
            <person name="Li L."/>
            <person name="Wei W."/>
            <person name="Wang X."/>
            <person name="Wang C."/>
            <person name="Huo Q."/>
            <person name="Li W."/>
            <person name="Guo W."/>
            <person name="Chen H."/>
            <person name="Chen S."/>
            <person name="Zhou L."/>
            <person name="Zhou L."/>
            <person name="Ni X."/>
            <person name="Tian J."/>
            <person name="Zhou Y."/>
            <person name="Sheng Y."/>
            <person name="Liu T."/>
            <person name="Pan Y."/>
            <person name="Xia L."/>
            <person name="Li J."/>
            <person name="Zhao F."/>
            <person name="Cao W."/>
        </authorList>
    </citation>
    <scope>NUCLEOTIDE SEQUENCE</scope>
    <source>
        <strain evidence="1">Rsan-2018</strain>
        <tissue evidence="1">Larvae</tissue>
    </source>
</reference>
<organism evidence="1 2">
    <name type="scientific">Rhipicephalus sanguineus</name>
    <name type="common">Brown dog tick</name>
    <name type="synonym">Ixodes sanguineus</name>
    <dbReference type="NCBI Taxonomy" id="34632"/>
    <lineage>
        <taxon>Eukaryota</taxon>
        <taxon>Metazoa</taxon>
        <taxon>Ecdysozoa</taxon>
        <taxon>Arthropoda</taxon>
        <taxon>Chelicerata</taxon>
        <taxon>Arachnida</taxon>
        <taxon>Acari</taxon>
        <taxon>Parasitiformes</taxon>
        <taxon>Ixodida</taxon>
        <taxon>Ixodoidea</taxon>
        <taxon>Ixodidae</taxon>
        <taxon>Rhipicephalinae</taxon>
        <taxon>Rhipicephalus</taxon>
        <taxon>Rhipicephalus</taxon>
    </lineage>
</organism>
<reference evidence="1" key="1">
    <citation type="journal article" date="2020" name="Cell">
        <title>Large-Scale Comparative Analyses of Tick Genomes Elucidate Their Genetic Diversity and Vector Capacities.</title>
        <authorList>
            <consortium name="Tick Genome and Microbiome Consortium (TIGMIC)"/>
            <person name="Jia N."/>
            <person name="Wang J."/>
            <person name="Shi W."/>
            <person name="Du L."/>
            <person name="Sun Y."/>
            <person name="Zhan W."/>
            <person name="Jiang J.F."/>
            <person name="Wang Q."/>
            <person name="Zhang B."/>
            <person name="Ji P."/>
            <person name="Bell-Sakyi L."/>
            <person name="Cui X.M."/>
            <person name="Yuan T.T."/>
            <person name="Jiang B.G."/>
            <person name="Yang W.F."/>
            <person name="Lam T.T."/>
            <person name="Chang Q.C."/>
            <person name="Ding S.J."/>
            <person name="Wang X.J."/>
            <person name="Zhu J.G."/>
            <person name="Ruan X.D."/>
            <person name="Zhao L."/>
            <person name="Wei J.T."/>
            <person name="Ye R.Z."/>
            <person name="Que T.C."/>
            <person name="Du C.H."/>
            <person name="Zhou Y.H."/>
            <person name="Cheng J.X."/>
            <person name="Dai P.F."/>
            <person name="Guo W.B."/>
            <person name="Han X.H."/>
            <person name="Huang E.J."/>
            <person name="Li L.F."/>
            <person name="Wei W."/>
            <person name="Gao Y.C."/>
            <person name="Liu J.Z."/>
            <person name="Shao H.Z."/>
            <person name="Wang X."/>
            <person name="Wang C.C."/>
            <person name="Yang T.C."/>
            <person name="Huo Q.B."/>
            <person name="Li W."/>
            <person name="Chen H.Y."/>
            <person name="Chen S.E."/>
            <person name="Zhou L.G."/>
            <person name="Ni X.B."/>
            <person name="Tian J.H."/>
            <person name="Sheng Y."/>
            <person name="Liu T."/>
            <person name="Pan Y.S."/>
            <person name="Xia L.Y."/>
            <person name="Li J."/>
            <person name="Zhao F."/>
            <person name="Cao W.C."/>
        </authorList>
    </citation>
    <scope>NUCLEOTIDE SEQUENCE</scope>
    <source>
        <strain evidence="1">Rsan-2018</strain>
    </source>
</reference>